<sequence length="146" mass="16259">MGRRALRDGRFAMSQVGSRFSLSAVPGRVRVLFEGHEVADSARTLALTETGRKPVFYFPREDVQMSVLKANGHVTINADLGRAAWFTIMRDAKIVEDVAWAYDQPIGEAELIAGYVSFRPEHVEFETEGLVNPVLHVPPMDPPYAD</sequence>
<dbReference type="KEGG" id="cmb:CSW64_18435"/>
<evidence type="ECO:0000259" key="1">
    <source>
        <dbReference type="Pfam" id="PF04248"/>
    </source>
</evidence>
<name>A0A2D2B1V4_9CAUL</name>
<dbReference type="AlphaFoldDB" id="A0A2D2B1V4"/>
<feature type="domain" description="DUF427" evidence="1">
    <location>
        <begin position="29"/>
        <end position="120"/>
    </location>
</feature>
<dbReference type="InterPro" id="IPR007361">
    <property type="entry name" value="DUF427"/>
</dbReference>
<dbReference type="PANTHER" id="PTHR34310:SF9">
    <property type="entry name" value="BLR5716 PROTEIN"/>
    <property type="match status" value="1"/>
</dbReference>
<protein>
    <recommendedName>
        <fullName evidence="1">DUF427 domain-containing protein</fullName>
    </recommendedName>
</protein>
<evidence type="ECO:0000313" key="2">
    <source>
        <dbReference type="EMBL" id="ATQ44223.1"/>
    </source>
</evidence>
<organism evidence="2 3">
    <name type="scientific">Caulobacter mirabilis</name>
    <dbReference type="NCBI Taxonomy" id="69666"/>
    <lineage>
        <taxon>Bacteria</taxon>
        <taxon>Pseudomonadati</taxon>
        <taxon>Pseudomonadota</taxon>
        <taxon>Alphaproteobacteria</taxon>
        <taxon>Caulobacterales</taxon>
        <taxon>Caulobacteraceae</taxon>
        <taxon>Caulobacter</taxon>
    </lineage>
</organism>
<proteinExistence type="predicted"/>
<dbReference type="OrthoDB" id="9815163at2"/>
<accession>A0A2D2B1V4</accession>
<dbReference type="EMBL" id="CP024201">
    <property type="protein sequence ID" value="ATQ44223.1"/>
    <property type="molecule type" value="Genomic_DNA"/>
</dbReference>
<dbReference type="Proteomes" id="UP000228945">
    <property type="component" value="Chromosome"/>
</dbReference>
<reference evidence="2 3" key="1">
    <citation type="submission" date="2017-10" db="EMBL/GenBank/DDBJ databases">
        <title>Genome sequence of Caulobacter mirabilis FWC38.</title>
        <authorList>
            <person name="Fiebig A."/>
            <person name="Crosson S."/>
        </authorList>
    </citation>
    <scope>NUCLEOTIDE SEQUENCE [LARGE SCALE GENOMIC DNA]</scope>
    <source>
        <strain evidence="2 3">FWC 38</strain>
    </source>
</reference>
<evidence type="ECO:0000313" key="3">
    <source>
        <dbReference type="Proteomes" id="UP000228945"/>
    </source>
</evidence>
<dbReference type="Pfam" id="PF04248">
    <property type="entry name" value="NTP_transf_9"/>
    <property type="match status" value="1"/>
</dbReference>
<gene>
    <name evidence="2" type="ORF">CSW64_18435</name>
</gene>
<dbReference type="Gene3D" id="2.170.150.40">
    <property type="entry name" value="Domain of unknown function (DUF427)"/>
    <property type="match status" value="1"/>
</dbReference>
<dbReference type="PANTHER" id="PTHR34310">
    <property type="entry name" value="DUF427 DOMAIN PROTEIN (AFU_ORTHOLOGUE AFUA_3G02220)"/>
    <property type="match status" value="1"/>
</dbReference>
<keyword evidence="3" id="KW-1185">Reference proteome</keyword>
<dbReference type="InterPro" id="IPR038694">
    <property type="entry name" value="DUF427_sf"/>
</dbReference>